<comment type="caution">
    <text evidence="6">The sequence shown here is derived from an EMBL/GenBank/DDBJ whole genome shotgun (WGS) entry which is preliminary data.</text>
</comment>
<evidence type="ECO:0000256" key="1">
    <source>
        <dbReference type="ARBA" id="ARBA00001974"/>
    </source>
</evidence>
<evidence type="ECO:0000256" key="4">
    <source>
        <dbReference type="ARBA" id="ARBA00023002"/>
    </source>
</evidence>
<keyword evidence="3" id="KW-0274">FAD</keyword>
<dbReference type="Pfam" id="PF01266">
    <property type="entry name" value="DAO"/>
    <property type="match status" value="1"/>
</dbReference>
<name>A0ABV4H3N3_9ACTN</name>
<proteinExistence type="predicted"/>
<dbReference type="PANTHER" id="PTHR10961:SF7">
    <property type="entry name" value="FAD DEPENDENT OXIDOREDUCTASE DOMAIN-CONTAINING PROTEIN"/>
    <property type="match status" value="1"/>
</dbReference>
<evidence type="ECO:0000256" key="3">
    <source>
        <dbReference type="ARBA" id="ARBA00022827"/>
    </source>
</evidence>
<feature type="domain" description="FAD dependent oxidoreductase" evidence="5">
    <location>
        <begin position="6"/>
        <end position="361"/>
    </location>
</feature>
<evidence type="ECO:0000313" key="7">
    <source>
        <dbReference type="Proteomes" id="UP001565927"/>
    </source>
</evidence>
<keyword evidence="2" id="KW-0285">Flavoprotein</keyword>
<dbReference type="SUPFAM" id="SSF54373">
    <property type="entry name" value="FAD-linked reductases, C-terminal domain"/>
    <property type="match status" value="1"/>
</dbReference>
<sequence length="384" mass="40877">MSSQFLVVGAGLAGASTAWRLAERGFSVTLVERDVPASEHGSSHGSARIFRYAYPERVYVDLVAATEPGWAELSALHGSDLVRRCGALDFGAQRDPHGLAAVLTDAGVEHELLPRDQARDRWPHIAFDTDVLLHRAGGVLDAESTVTTMVAAARARGAEVLTGWPLQRLERTGSGSASGFTAHAADGRTVSAERVVVAAGGFLPDLLTDLALPAGFLGAFPPLEVKEENAFHFPYRDDAPAQDWPTLIHKRDDICVYALPGGRDAQFHGQKVAEYDAGRVIRSAAERTGRIDPANRGRVVEHVRRFLPGLVPEPYAETTCLFTNTPTEDFVVDEADGVTVVSPCSGHGAKFAPVLGEVAADVALGTGSVPDRFRVGGRVGSSRA</sequence>
<keyword evidence="4" id="KW-0560">Oxidoreductase</keyword>
<dbReference type="EMBL" id="JBGFTU010000016">
    <property type="protein sequence ID" value="MEZ0165909.1"/>
    <property type="molecule type" value="Genomic_DNA"/>
</dbReference>
<dbReference type="PANTHER" id="PTHR10961">
    <property type="entry name" value="PEROXISOMAL SARCOSINE OXIDASE"/>
    <property type="match status" value="1"/>
</dbReference>
<reference evidence="6 7" key="1">
    <citation type="submission" date="2024-07" db="EMBL/GenBank/DDBJ databases">
        <authorList>
            <person name="Thanompreechachai J."/>
            <person name="Duangmal K."/>
        </authorList>
    </citation>
    <scope>NUCLEOTIDE SEQUENCE [LARGE SCALE GENOMIC DNA]</scope>
    <source>
        <strain evidence="6 7">LSe6-4</strain>
    </source>
</reference>
<evidence type="ECO:0000313" key="6">
    <source>
        <dbReference type="EMBL" id="MEZ0165909.1"/>
    </source>
</evidence>
<dbReference type="Proteomes" id="UP001565927">
    <property type="component" value="Unassembled WGS sequence"/>
</dbReference>
<organism evidence="6 7">
    <name type="scientific">Kineococcus halophytocola</name>
    <dbReference type="NCBI Taxonomy" id="3234027"/>
    <lineage>
        <taxon>Bacteria</taxon>
        <taxon>Bacillati</taxon>
        <taxon>Actinomycetota</taxon>
        <taxon>Actinomycetes</taxon>
        <taxon>Kineosporiales</taxon>
        <taxon>Kineosporiaceae</taxon>
        <taxon>Kineococcus</taxon>
    </lineage>
</organism>
<keyword evidence="7" id="KW-1185">Reference proteome</keyword>
<dbReference type="InterPro" id="IPR045170">
    <property type="entry name" value="MTOX"/>
</dbReference>
<dbReference type="Gene3D" id="3.50.50.60">
    <property type="entry name" value="FAD/NAD(P)-binding domain"/>
    <property type="match status" value="1"/>
</dbReference>
<evidence type="ECO:0000259" key="5">
    <source>
        <dbReference type="Pfam" id="PF01266"/>
    </source>
</evidence>
<dbReference type="SUPFAM" id="SSF51905">
    <property type="entry name" value="FAD/NAD(P)-binding domain"/>
    <property type="match status" value="1"/>
</dbReference>
<comment type="cofactor">
    <cofactor evidence="1">
        <name>FAD</name>
        <dbReference type="ChEBI" id="CHEBI:57692"/>
    </cofactor>
</comment>
<dbReference type="InterPro" id="IPR036188">
    <property type="entry name" value="FAD/NAD-bd_sf"/>
</dbReference>
<dbReference type="InterPro" id="IPR006076">
    <property type="entry name" value="FAD-dep_OxRdtase"/>
</dbReference>
<accession>A0ABV4H3N3</accession>
<protein>
    <submittedName>
        <fullName evidence="6">FAD-dependent oxidoreductase</fullName>
    </submittedName>
</protein>
<dbReference type="RefSeq" id="WP_370442134.1">
    <property type="nucleotide sequence ID" value="NZ_JBGFTU010000016.1"/>
</dbReference>
<dbReference type="Gene3D" id="3.30.9.10">
    <property type="entry name" value="D-Amino Acid Oxidase, subunit A, domain 2"/>
    <property type="match status" value="1"/>
</dbReference>
<gene>
    <name evidence="6" type="ORF">AB2L27_14210</name>
</gene>
<evidence type="ECO:0000256" key="2">
    <source>
        <dbReference type="ARBA" id="ARBA00022630"/>
    </source>
</evidence>